<evidence type="ECO:0000313" key="2">
    <source>
        <dbReference type="EMBL" id="MFC4246639.1"/>
    </source>
</evidence>
<dbReference type="Pfam" id="PF09579">
    <property type="entry name" value="Spore_YtfJ"/>
    <property type="match status" value="1"/>
</dbReference>
<dbReference type="AlphaFoldDB" id="A0ABD5NY81"/>
<feature type="region of interest" description="Disordered" evidence="1">
    <location>
        <begin position="46"/>
        <end position="66"/>
    </location>
</feature>
<dbReference type="Proteomes" id="UP001595821">
    <property type="component" value="Unassembled WGS sequence"/>
</dbReference>
<dbReference type="InterPro" id="IPR014229">
    <property type="entry name" value="Spore_YtfJ"/>
</dbReference>
<evidence type="ECO:0000313" key="3">
    <source>
        <dbReference type="Proteomes" id="UP001595821"/>
    </source>
</evidence>
<dbReference type="RefSeq" id="WP_246966649.1">
    <property type="nucleotide sequence ID" value="NZ_CP095397.1"/>
</dbReference>
<reference evidence="2 3" key="1">
    <citation type="journal article" date="2014" name="Int. J. Syst. Evol. Microbiol.">
        <title>Complete genome sequence of Corynebacterium casei LMG S-19264T (=DSM 44701T), isolated from a smear-ripened cheese.</title>
        <authorList>
            <consortium name="US DOE Joint Genome Institute (JGI-PGF)"/>
            <person name="Walter F."/>
            <person name="Albersmeier A."/>
            <person name="Kalinowski J."/>
            <person name="Ruckert C."/>
        </authorList>
    </citation>
    <scope>NUCLEOTIDE SEQUENCE [LARGE SCALE GENOMIC DNA]</scope>
    <source>
        <strain evidence="2 3">IBRC-M 10912</strain>
    </source>
</reference>
<dbReference type="EMBL" id="JBHSDJ010000013">
    <property type="protein sequence ID" value="MFC4246639.1"/>
    <property type="molecule type" value="Genomic_DNA"/>
</dbReference>
<comment type="caution">
    <text evidence="2">The sequence shown here is derived from an EMBL/GenBank/DDBJ whole genome shotgun (WGS) entry which is preliminary data.</text>
</comment>
<evidence type="ECO:0000256" key="1">
    <source>
        <dbReference type="SAM" id="MobiDB-lite"/>
    </source>
</evidence>
<protein>
    <submittedName>
        <fullName evidence="2">GerW family sporulation protein</fullName>
    </submittedName>
</protein>
<sequence>MTLRSLETVAERFSGSVAVRTAFGEPIDVGDRTIVPVARTACGFGGGFDGGRPESDEESAIPSNRDAGGYGGGFVVRPLGVIEITDDGTRFVRVEDRRRLFATLLVGYLVGWVIGRR</sequence>
<organism evidence="2 3">
    <name type="scientific">Natribaculum luteum</name>
    <dbReference type="NCBI Taxonomy" id="1586232"/>
    <lineage>
        <taxon>Archaea</taxon>
        <taxon>Methanobacteriati</taxon>
        <taxon>Methanobacteriota</taxon>
        <taxon>Stenosarchaea group</taxon>
        <taxon>Halobacteria</taxon>
        <taxon>Halobacteriales</taxon>
        <taxon>Natrialbaceae</taxon>
        <taxon>Natribaculum</taxon>
    </lineage>
</organism>
<gene>
    <name evidence="2" type="ORF">ACFOZ7_06465</name>
</gene>
<accession>A0ABD5NY81</accession>
<name>A0ABD5NY81_9EURY</name>
<proteinExistence type="predicted"/>
<dbReference type="PANTHER" id="PTHR39162:SF1">
    <property type="entry name" value="SPORULATION PROTEIN YTFJ"/>
    <property type="match status" value="1"/>
</dbReference>
<dbReference type="GeneID" id="71854577"/>
<dbReference type="PANTHER" id="PTHR39162">
    <property type="entry name" value="GLL3345 PROTEIN"/>
    <property type="match status" value="1"/>
</dbReference>